<name>A0A0C2T8S4_AMAMK</name>
<dbReference type="OrthoDB" id="76215at2759"/>
<evidence type="ECO:0000256" key="1">
    <source>
        <dbReference type="SAM" id="MobiDB-lite"/>
    </source>
</evidence>
<evidence type="ECO:0000259" key="2">
    <source>
        <dbReference type="Pfam" id="PF12776"/>
    </source>
</evidence>
<keyword evidence="4" id="KW-1185">Reference proteome</keyword>
<dbReference type="InParanoid" id="A0A0C2T8S4"/>
<dbReference type="HOGENOM" id="CLU_063793_1_0_1"/>
<gene>
    <name evidence="3" type="ORF">M378DRAFT_107808</name>
</gene>
<evidence type="ECO:0000313" key="3">
    <source>
        <dbReference type="EMBL" id="KIL63009.1"/>
    </source>
</evidence>
<dbReference type="STRING" id="946122.A0A0C2T8S4"/>
<protein>
    <recommendedName>
        <fullName evidence="2">Myb/SANT-like domain-containing protein</fullName>
    </recommendedName>
</protein>
<dbReference type="PANTHER" id="PTHR47072:SF4">
    <property type="entry name" value="MYB_SANT-LIKE DOMAIN-CONTAINING PROTEIN"/>
    <property type="match status" value="1"/>
</dbReference>
<sequence>MAPGDTSTQGTTFRKAKGPKGPPKNAKWSSSCDAILIDTLRLEQAKGNQADNSWKACVWTACEKSLEGSEKISGGALKKAKGCQDHWALLRSHCLAVQKLVNLSGWGWDNTRRCVSATDEQWATYIQAHPASAYWRDRAFPVYEDILGLIEGRVATGVNAIHHLPEMLASSPALSSFHGSDCEADSIPPIDTMIDGLLPLPDGPESPDKKLEDNRITIEGPSFVGKFPPQTPAKLVSRHDSSESIMPSASSRLKKKRLTGPVAVQDVAEALRDVATSMRSTDEASSTDLSTPQRRKCAIQLLANDGELSDHESIQAFCLFRRDSTVADTYLSIPQKRLRTAYIQEEVANTL</sequence>
<feature type="domain" description="Myb/SANT-like" evidence="2">
    <location>
        <begin position="27"/>
        <end position="125"/>
    </location>
</feature>
<dbReference type="EMBL" id="KN818264">
    <property type="protein sequence ID" value="KIL63009.1"/>
    <property type="molecule type" value="Genomic_DNA"/>
</dbReference>
<dbReference type="InterPro" id="IPR024752">
    <property type="entry name" value="Myb/SANT-like_dom"/>
</dbReference>
<dbReference type="PANTHER" id="PTHR47072">
    <property type="match status" value="1"/>
</dbReference>
<feature type="compositionally biased region" description="Polar residues" evidence="1">
    <location>
        <begin position="1"/>
        <end position="12"/>
    </location>
</feature>
<evidence type="ECO:0000313" key="4">
    <source>
        <dbReference type="Proteomes" id="UP000054549"/>
    </source>
</evidence>
<dbReference type="Proteomes" id="UP000054549">
    <property type="component" value="Unassembled WGS sequence"/>
</dbReference>
<organism evidence="3 4">
    <name type="scientific">Amanita muscaria (strain Koide BX008)</name>
    <dbReference type="NCBI Taxonomy" id="946122"/>
    <lineage>
        <taxon>Eukaryota</taxon>
        <taxon>Fungi</taxon>
        <taxon>Dikarya</taxon>
        <taxon>Basidiomycota</taxon>
        <taxon>Agaricomycotina</taxon>
        <taxon>Agaricomycetes</taxon>
        <taxon>Agaricomycetidae</taxon>
        <taxon>Agaricales</taxon>
        <taxon>Pluteineae</taxon>
        <taxon>Amanitaceae</taxon>
        <taxon>Amanita</taxon>
    </lineage>
</organism>
<dbReference type="Pfam" id="PF12776">
    <property type="entry name" value="Myb_DNA-bind_3"/>
    <property type="match status" value="1"/>
</dbReference>
<proteinExistence type="predicted"/>
<feature type="region of interest" description="Disordered" evidence="1">
    <location>
        <begin position="1"/>
        <end position="27"/>
    </location>
</feature>
<accession>A0A0C2T8S4</accession>
<dbReference type="AlphaFoldDB" id="A0A0C2T8S4"/>
<reference evidence="3 4" key="1">
    <citation type="submission" date="2014-04" db="EMBL/GenBank/DDBJ databases">
        <title>Evolutionary Origins and Diversification of the Mycorrhizal Mutualists.</title>
        <authorList>
            <consortium name="DOE Joint Genome Institute"/>
            <consortium name="Mycorrhizal Genomics Consortium"/>
            <person name="Kohler A."/>
            <person name="Kuo A."/>
            <person name="Nagy L.G."/>
            <person name="Floudas D."/>
            <person name="Copeland A."/>
            <person name="Barry K.W."/>
            <person name="Cichocki N."/>
            <person name="Veneault-Fourrey C."/>
            <person name="LaButti K."/>
            <person name="Lindquist E.A."/>
            <person name="Lipzen A."/>
            <person name="Lundell T."/>
            <person name="Morin E."/>
            <person name="Murat C."/>
            <person name="Riley R."/>
            <person name="Ohm R."/>
            <person name="Sun H."/>
            <person name="Tunlid A."/>
            <person name="Henrissat B."/>
            <person name="Grigoriev I.V."/>
            <person name="Hibbett D.S."/>
            <person name="Martin F."/>
        </authorList>
    </citation>
    <scope>NUCLEOTIDE SEQUENCE [LARGE SCALE GENOMIC DNA]</scope>
    <source>
        <strain evidence="3 4">Koide BX008</strain>
    </source>
</reference>